<keyword evidence="1" id="KW-1133">Transmembrane helix</keyword>
<evidence type="ECO:0000313" key="2">
    <source>
        <dbReference type="Proteomes" id="UP000887581"/>
    </source>
</evidence>
<evidence type="ECO:0000313" key="3">
    <source>
        <dbReference type="WBParaSite" id="sdigi.contig549.g8953.t1"/>
    </source>
</evidence>
<keyword evidence="1" id="KW-0812">Transmembrane</keyword>
<sequence length="120" mass="12789">MGVAVIYRGVAVRDTRIRGKGWQETKLRGWEKKMKKSCVVESSEKHEVTFFICFNASINISTFVIAAAVVVVVVVVAVAVVVVVVVVAVAVVVVVVVVAVAIVVVLFVAASSIIRNLPVL</sequence>
<evidence type="ECO:0000256" key="1">
    <source>
        <dbReference type="SAM" id="Phobius"/>
    </source>
</evidence>
<keyword evidence="1" id="KW-0472">Membrane</keyword>
<protein>
    <submittedName>
        <fullName evidence="3">Uncharacterized protein</fullName>
    </submittedName>
</protein>
<keyword evidence="2" id="KW-1185">Reference proteome</keyword>
<reference evidence="3" key="1">
    <citation type="submission" date="2022-11" db="UniProtKB">
        <authorList>
            <consortium name="WormBaseParasite"/>
        </authorList>
    </citation>
    <scope>IDENTIFICATION</scope>
</reference>
<proteinExistence type="predicted"/>
<feature type="transmembrane region" description="Helical" evidence="1">
    <location>
        <begin position="92"/>
        <end position="114"/>
    </location>
</feature>
<dbReference type="Proteomes" id="UP000887581">
    <property type="component" value="Unplaced"/>
</dbReference>
<accession>A0A915Q3Z8</accession>
<organism evidence="2 3">
    <name type="scientific">Setaria digitata</name>
    <dbReference type="NCBI Taxonomy" id="48799"/>
    <lineage>
        <taxon>Eukaryota</taxon>
        <taxon>Metazoa</taxon>
        <taxon>Ecdysozoa</taxon>
        <taxon>Nematoda</taxon>
        <taxon>Chromadorea</taxon>
        <taxon>Rhabditida</taxon>
        <taxon>Spirurina</taxon>
        <taxon>Spiruromorpha</taxon>
        <taxon>Filarioidea</taxon>
        <taxon>Setariidae</taxon>
        <taxon>Setaria</taxon>
    </lineage>
</organism>
<dbReference type="WBParaSite" id="sdigi.contig549.g8953.t1">
    <property type="protein sequence ID" value="sdigi.contig549.g8953.t1"/>
    <property type="gene ID" value="sdigi.contig549.g8953"/>
</dbReference>
<feature type="transmembrane region" description="Helical" evidence="1">
    <location>
        <begin position="63"/>
        <end position="86"/>
    </location>
</feature>
<dbReference type="AlphaFoldDB" id="A0A915Q3Z8"/>
<name>A0A915Q3Z8_9BILA</name>